<evidence type="ECO:0000313" key="1">
    <source>
        <dbReference type="EMBL" id="NKY88892.1"/>
    </source>
</evidence>
<dbReference type="EMBL" id="JAAXPE010000036">
    <property type="protein sequence ID" value="NKY88892.1"/>
    <property type="molecule type" value="Genomic_DNA"/>
</dbReference>
<name>A0A7X6M294_9NOCA</name>
<dbReference type="NCBIfam" id="NF042935">
    <property type="entry name" value="SCO6880_fam"/>
    <property type="match status" value="1"/>
</dbReference>
<evidence type="ECO:0000313" key="2">
    <source>
        <dbReference type="Proteomes" id="UP000523447"/>
    </source>
</evidence>
<organism evidence="1 2">
    <name type="scientific">Nocardia veterana</name>
    <dbReference type="NCBI Taxonomy" id="132249"/>
    <lineage>
        <taxon>Bacteria</taxon>
        <taxon>Bacillati</taxon>
        <taxon>Actinomycetota</taxon>
        <taxon>Actinomycetes</taxon>
        <taxon>Mycobacteriales</taxon>
        <taxon>Nocardiaceae</taxon>
        <taxon>Nocardia</taxon>
    </lineage>
</organism>
<dbReference type="Proteomes" id="UP000523447">
    <property type="component" value="Unassembled WGS sequence"/>
</dbReference>
<accession>A0A7X6M294</accession>
<protein>
    <submittedName>
        <fullName evidence="1">Conjugal transfer protein TraC</fullName>
    </submittedName>
</protein>
<keyword evidence="2" id="KW-1185">Reference proteome</keyword>
<sequence>MTTHAPAQRIERTYGLWTRPRSEGLWGFGWAVTMAAFGAVVIAMVIGLVAGFLVGLIVAFVELVVLAPMAIRVDGRTGYERGILMMQWFRTVLRREHINAGGVFSRRGSCSLPGLMATSQLYKSRDSAGYEFGMVHIPEHNLYTVALRCFPQGARAVDQEMIDSWVGSWGQMLASLGGAADVEAITVVVDTVPETGNRLATEIEAITSPTAPPMAREVMFELADALPHNSVRQETWCSITFRAMTAERRKDPAEQAVEIAHRLPAIVAALGDAGVGARPMDDQEIIAIVRRAWDPAAEADLEAAHEGDQPHGIEWSDAGPVSHVEHTDRLWHDGVNSVTWEMKGAPEGVVRERVLEPLLKPNSDLPRKRVAIIYRPHSADAATKIVDDDHRDSLIANDTARGIGSAQATLRVQATAQAREEQARGHGVTRFGVLITITEPEKAELPRIDALTKALSTQSRLKIRRSYRYQAAAFSASLGMGVLLPEMATISRTVAE</sequence>
<proteinExistence type="predicted"/>
<dbReference type="InterPro" id="IPR049978">
    <property type="entry name" value="SCO6880-like"/>
</dbReference>
<comment type="caution">
    <text evidence="1">The sequence shown here is derived from an EMBL/GenBank/DDBJ whole genome shotgun (WGS) entry which is preliminary data.</text>
</comment>
<reference evidence="1 2" key="1">
    <citation type="submission" date="2020-04" db="EMBL/GenBank/DDBJ databases">
        <title>MicrobeNet Type strains.</title>
        <authorList>
            <person name="Nicholson A.C."/>
        </authorList>
    </citation>
    <scope>NUCLEOTIDE SEQUENCE [LARGE SCALE GENOMIC DNA]</scope>
    <source>
        <strain evidence="1 2">DSM 44445</strain>
    </source>
</reference>
<dbReference type="AlphaFoldDB" id="A0A7X6M294"/>
<gene>
    <name evidence="1" type="ORF">HGA07_25155</name>
</gene>